<dbReference type="EMBL" id="CP034687">
    <property type="protein sequence ID" value="AZS87454.1"/>
    <property type="molecule type" value="Genomic_DNA"/>
</dbReference>
<dbReference type="Proteomes" id="UP000271291">
    <property type="component" value="Chromosome"/>
</dbReference>
<dbReference type="AlphaFoldDB" id="A0A3Q9KYI4"/>
<dbReference type="Pfam" id="PF04149">
    <property type="entry name" value="DUF397"/>
    <property type="match status" value="1"/>
</dbReference>
<proteinExistence type="predicted"/>
<evidence type="ECO:0000313" key="5">
    <source>
        <dbReference type="Proteomes" id="UP000501753"/>
    </source>
</evidence>
<name>A0A3Q9KYI4_STRGD</name>
<dbReference type="InterPro" id="IPR007278">
    <property type="entry name" value="DUF397"/>
</dbReference>
<gene>
    <name evidence="3" type="ORF">DDJ31_12375</name>
    <name evidence="2" type="ORF">ELQ87_26900</name>
</gene>
<evidence type="ECO:0000313" key="2">
    <source>
        <dbReference type="EMBL" id="AZS87454.1"/>
    </source>
</evidence>
<dbReference type="RefSeq" id="WP_127180248.1">
    <property type="nucleotide sequence ID" value="NZ_CP029078.1"/>
</dbReference>
<sequence length="68" mass="6911">MTTETPRWFTSSHSNNGGACVEVAVNLGVSHGIVPVRDSKDSGGPELRFASGAFAGFVAGVKGSFGVV</sequence>
<dbReference type="OrthoDB" id="4570646at2"/>
<dbReference type="EMBL" id="CP029078">
    <property type="protein sequence ID" value="QCN85699.1"/>
    <property type="molecule type" value="Genomic_DNA"/>
</dbReference>
<organism evidence="2 4">
    <name type="scientific">Streptomyces griseoviridis</name>
    <dbReference type="NCBI Taxonomy" id="45398"/>
    <lineage>
        <taxon>Bacteria</taxon>
        <taxon>Bacillati</taxon>
        <taxon>Actinomycetota</taxon>
        <taxon>Actinomycetes</taxon>
        <taxon>Kitasatosporales</taxon>
        <taxon>Streptomycetaceae</taxon>
        <taxon>Streptomyces</taxon>
    </lineage>
</organism>
<reference evidence="2 4" key="2">
    <citation type="submission" date="2018-12" db="EMBL/GenBank/DDBJ databases">
        <title>Streptomyces griseoviridis F1-27 complete genome.</title>
        <authorList>
            <person name="Mariita R.M."/>
            <person name="Sello J.K."/>
        </authorList>
    </citation>
    <scope>NUCLEOTIDE SEQUENCE [LARGE SCALE GENOMIC DNA]</scope>
    <source>
        <strain evidence="2 4">F1-27</strain>
    </source>
</reference>
<reference evidence="3 5" key="1">
    <citation type="submission" date="2018-04" db="EMBL/GenBank/DDBJ databases">
        <title>Complete genome sequences of Streptomyces griseoviridis K61 and characterization of antagonistic properties of biological control agents.</title>
        <authorList>
            <person name="Mariita R.M."/>
            <person name="Sello J.K."/>
        </authorList>
    </citation>
    <scope>NUCLEOTIDE SEQUENCE [LARGE SCALE GENOMIC DNA]</scope>
    <source>
        <strain evidence="3 5">K61</strain>
    </source>
</reference>
<dbReference type="KEGG" id="sgd:ELQ87_26900"/>
<evidence type="ECO:0000313" key="4">
    <source>
        <dbReference type="Proteomes" id="UP000271291"/>
    </source>
</evidence>
<evidence type="ECO:0000313" key="3">
    <source>
        <dbReference type="EMBL" id="QCN85699.1"/>
    </source>
</evidence>
<evidence type="ECO:0000259" key="1">
    <source>
        <dbReference type="Pfam" id="PF04149"/>
    </source>
</evidence>
<accession>A0A3Q9KYI4</accession>
<dbReference type="Proteomes" id="UP000501753">
    <property type="component" value="Chromosome"/>
</dbReference>
<protein>
    <submittedName>
        <fullName evidence="2">DUF397 domain-containing protein</fullName>
    </submittedName>
</protein>
<feature type="domain" description="DUF397" evidence="1">
    <location>
        <begin position="7"/>
        <end position="62"/>
    </location>
</feature>
<keyword evidence="5" id="KW-1185">Reference proteome</keyword>